<dbReference type="OrthoDB" id="5323709at2"/>
<evidence type="ECO:0000313" key="1">
    <source>
        <dbReference type="EMBL" id="RDU59213.1"/>
    </source>
</evidence>
<dbReference type="RefSeq" id="WP_104700082.1">
    <property type="nucleotide sequence ID" value="NZ_FZPP01000020.1"/>
</dbReference>
<name>A0A3D8I247_9HELI</name>
<sequence length="228" mass="25863">MKFIYKAALGIIYVFVCTACATYKLEVENVSLYNQGVQIVDSIKPKSKVRLEVGQDILGGLNSIPLALFVSALNFSKEAVIFDRENVTLWQEDKKLKPLSDGELKNKTFDYGYIVESYHLSIPPLPLPPSPNPPVIMPFIYRGYMGGFYLYDEVMLSARDRLYAQIKLDAQRIRRAAVLSNTLAKNTLQNEPRGGFVIYAPQALRDGRLSLHVMVGDEEHIFTLWLRK</sequence>
<proteinExistence type="predicted"/>
<reference evidence="1 2" key="1">
    <citation type="submission" date="2018-04" db="EMBL/GenBank/DDBJ databases">
        <title>Novel Campyloabacter and Helicobacter Species and Strains.</title>
        <authorList>
            <person name="Mannion A.J."/>
            <person name="Shen Z."/>
            <person name="Fox J.G."/>
        </authorList>
    </citation>
    <scope>NUCLEOTIDE SEQUENCE [LARGE SCALE GENOMIC DNA]</scope>
    <source>
        <strain evidence="1 2">MIT 98-6070</strain>
    </source>
</reference>
<dbReference type="AlphaFoldDB" id="A0A3D8I247"/>
<keyword evidence="2" id="KW-1185">Reference proteome</keyword>
<evidence type="ECO:0000313" key="2">
    <source>
        <dbReference type="Proteomes" id="UP000256599"/>
    </source>
</evidence>
<dbReference type="EMBL" id="NXLR01000016">
    <property type="protein sequence ID" value="RDU59213.1"/>
    <property type="molecule type" value="Genomic_DNA"/>
</dbReference>
<accession>A0A3D8I247</accession>
<protein>
    <submittedName>
        <fullName evidence="1">Uncharacterized protein</fullName>
    </submittedName>
</protein>
<gene>
    <name evidence="1" type="ORF">CQA63_07590</name>
</gene>
<organism evidence="1 2">
    <name type="scientific">Helicobacter marmotae</name>
    <dbReference type="NCBI Taxonomy" id="152490"/>
    <lineage>
        <taxon>Bacteria</taxon>
        <taxon>Pseudomonadati</taxon>
        <taxon>Campylobacterota</taxon>
        <taxon>Epsilonproteobacteria</taxon>
        <taxon>Campylobacterales</taxon>
        <taxon>Helicobacteraceae</taxon>
        <taxon>Helicobacter</taxon>
    </lineage>
</organism>
<dbReference type="Proteomes" id="UP000256599">
    <property type="component" value="Unassembled WGS sequence"/>
</dbReference>
<comment type="caution">
    <text evidence="1">The sequence shown here is derived from an EMBL/GenBank/DDBJ whole genome shotgun (WGS) entry which is preliminary data.</text>
</comment>